<dbReference type="SUPFAM" id="SSF46565">
    <property type="entry name" value="Chaperone J-domain"/>
    <property type="match status" value="1"/>
</dbReference>
<evidence type="ECO:0000256" key="2">
    <source>
        <dbReference type="SAM" id="MobiDB-lite"/>
    </source>
</evidence>
<dbReference type="SMART" id="SM00271">
    <property type="entry name" value="DnaJ"/>
    <property type="match status" value="1"/>
</dbReference>
<dbReference type="Gene3D" id="1.10.287.110">
    <property type="entry name" value="DnaJ domain"/>
    <property type="match status" value="1"/>
</dbReference>
<evidence type="ECO:0000259" key="3">
    <source>
        <dbReference type="PROSITE" id="PS50076"/>
    </source>
</evidence>
<dbReference type="OMA" id="HCVFCME"/>
<dbReference type="PANTHER" id="PTHR44360">
    <property type="entry name" value="DNAJ HOMOLOG SUBFAMILY B MEMBER 9"/>
    <property type="match status" value="1"/>
</dbReference>
<dbReference type="GeneID" id="13285823"/>
<evidence type="ECO:0000313" key="5">
    <source>
        <dbReference type="Proteomes" id="UP000002668"/>
    </source>
</evidence>
<organism evidence="5">
    <name type="scientific">Leptosphaeria maculans (strain JN3 / isolate v23.1.3 / race Av1-4-5-6-7-8)</name>
    <name type="common">Blackleg fungus</name>
    <name type="synonym">Phoma lingam</name>
    <dbReference type="NCBI Taxonomy" id="985895"/>
    <lineage>
        <taxon>Eukaryota</taxon>
        <taxon>Fungi</taxon>
        <taxon>Dikarya</taxon>
        <taxon>Ascomycota</taxon>
        <taxon>Pezizomycotina</taxon>
        <taxon>Dothideomycetes</taxon>
        <taxon>Pleosporomycetidae</taxon>
        <taxon>Pleosporales</taxon>
        <taxon>Pleosporineae</taxon>
        <taxon>Leptosphaeriaceae</taxon>
        <taxon>Plenodomus</taxon>
        <taxon>Plenodomus lingam/Leptosphaeria maculans species complex</taxon>
    </lineage>
</organism>
<feature type="compositionally biased region" description="Basic and acidic residues" evidence="2">
    <location>
        <begin position="49"/>
        <end position="62"/>
    </location>
</feature>
<dbReference type="Proteomes" id="UP000002668">
    <property type="component" value="Genome"/>
</dbReference>
<dbReference type="GO" id="GO:0005783">
    <property type="term" value="C:endoplasmic reticulum"/>
    <property type="evidence" value="ECO:0007669"/>
    <property type="project" value="TreeGrafter"/>
</dbReference>
<feature type="region of interest" description="Disordered" evidence="2">
    <location>
        <begin position="104"/>
        <end position="127"/>
    </location>
</feature>
<dbReference type="GO" id="GO:0036503">
    <property type="term" value="P:ERAD pathway"/>
    <property type="evidence" value="ECO:0007669"/>
    <property type="project" value="TreeGrafter"/>
</dbReference>
<dbReference type="STRING" id="985895.E5A491"/>
<evidence type="ECO:0000313" key="4">
    <source>
        <dbReference type="EMBL" id="CBX98436.1"/>
    </source>
</evidence>
<protein>
    <recommendedName>
        <fullName evidence="3">J domain-containing protein</fullName>
    </recommendedName>
</protein>
<dbReference type="GO" id="GO:0051787">
    <property type="term" value="F:misfolded protein binding"/>
    <property type="evidence" value="ECO:0007669"/>
    <property type="project" value="TreeGrafter"/>
</dbReference>
<dbReference type="OrthoDB" id="10250354at2759"/>
<dbReference type="GO" id="GO:0051087">
    <property type="term" value="F:protein-folding chaperone binding"/>
    <property type="evidence" value="ECO:0007669"/>
    <property type="project" value="TreeGrafter"/>
</dbReference>
<dbReference type="InParanoid" id="E5A491"/>
<keyword evidence="5" id="KW-1185">Reference proteome</keyword>
<gene>
    <name evidence="4" type="ORF">LEMA_P098450.1</name>
</gene>
<dbReference type="PROSITE" id="PS00636">
    <property type="entry name" value="DNAJ_1"/>
    <property type="match status" value="1"/>
</dbReference>
<dbReference type="VEuPathDB" id="FungiDB:LEMA_P098450.1"/>
<dbReference type="InterPro" id="IPR051948">
    <property type="entry name" value="Hsp70_co-chaperone_J-domain"/>
</dbReference>
<evidence type="ECO:0000256" key="1">
    <source>
        <dbReference type="ARBA" id="ARBA00023186"/>
    </source>
</evidence>
<feature type="domain" description="J" evidence="3">
    <location>
        <begin position="7"/>
        <end position="70"/>
    </location>
</feature>
<dbReference type="AlphaFoldDB" id="E5A491"/>
<dbReference type="InterPro" id="IPR001623">
    <property type="entry name" value="DnaJ_domain"/>
</dbReference>
<dbReference type="HOGENOM" id="CLU_1111211_0_0_1"/>
<dbReference type="PANTHER" id="PTHR44360:SF1">
    <property type="entry name" value="DNAJ HOMOLOG SUBFAMILY B MEMBER 9"/>
    <property type="match status" value="1"/>
</dbReference>
<dbReference type="Pfam" id="PF00226">
    <property type="entry name" value="DnaJ"/>
    <property type="match status" value="1"/>
</dbReference>
<dbReference type="EMBL" id="FP929133">
    <property type="protein sequence ID" value="CBX98436.1"/>
    <property type="molecule type" value="Genomic_DNA"/>
</dbReference>
<dbReference type="InterPro" id="IPR018253">
    <property type="entry name" value="DnaJ_domain_CS"/>
</dbReference>
<reference evidence="5" key="1">
    <citation type="journal article" date="2011" name="Nat. Commun.">
        <title>Effector diversification within compartments of the Leptosphaeria maculans genome affected by Repeat-Induced Point mutations.</title>
        <authorList>
            <person name="Rouxel T."/>
            <person name="Grandaubert J."/>
            <person name="Hane J.K."/>
            <person name="Hoede C."/>
            <person name="van de Wouw A.P."/>
            <person name="Couloux A."/>
            <person name="Dominguez V."/>
            <person name="Anthouard V."/>
            <person name="Bally P."/>
            <person name="Bourras S."/>
            <person name="Cozijnsen A.J."/>
            <person name="Ciuffetti L.M."/>
            <person name="Degrave A."/>
            <person name="Dilmaghani A."/>
            <person name="Duret L."/>
            <person name="Fudal I."/>
            <person name="Goodwin S.B."/>
            <person name="Gout L."/>
            <person name="Glaser N."/>
            <person name="Linglin J."/>
            <person name="Kema G.H.J."/>
            <person name="Lapalu N."/>
            <person name="Lawrence C.B."/>
            <person name="May K."/>
            <person name="Meyer M."/>
            <person name="Ollivier B."/>
            <person name="Poulain J."/>
            <person name="Schoch C.L."/>
            <person name="Simon A."/>
            <person name="Spatafora J.W."/>
            <person name="Stachowiak A."/>
            <person name="Turgeon B.G."/>
            <person name="Tyler B.M."/>
            <person name="Vincent D."/>
            <person name="Weissenbach J."/>
            <person name="Amselem J."/>
            <person name="Quesneville H."/>
            <person name="Oliver R.P."/>
            <person name="Wincker P."/>
            <person name="Balesdent M.-H."/>
            <person name="Howlett B.J."/>
        </authorList>
    </citation>
    <scope>NUCLEOTIDE SEQUENCE [LARGE SCALE GENOMIC DNA]</scope>
    <source>
        <strain evidence="5">JN3 / isolate v23.1.3 / race Av1-4-5-6-7-8</strain>
    </source>
</reference>
<proteinExistence type="predicted"/>
<name>E5A491_LEPMJ</name>
<dbReference type="eggNOG" id="KOG0712">
    <property type="taxonomic scope" value="Eukaryota"/>
</dbReference>
<dbReference type="CDD" id="cd06257">
    <property type="entry name" value="DnaJ"/>
    <property type="match status" value="1"/>
</dbReference>
<accession>E5A491</accession>
<dbReference type="PROSITE" id="PS50076">
    <property type="entry name" value="DNAJ_2"/>
    <property type="match status" value="1"/>
</dbReference>
<feature type="region of interest" description="Disordered" evidence="2">
    <location>
        <begin position="33"/>
        <end position="62"/>
    </location>
</feature>
<sequence length="257" mass="28264">MTDSSPDYYADLGISAGATTAAIKAAFHALARQHHPDKTGGGDSTAFRTAREAFEKLSDPDFRAQYDHARRSTARPGNADVVVEEEDVFGPFGPFGHTRTEQFAAADEARRRSPPPTKPKRGSQEPSWAYYNGRAFTAWVKRDREWRERHPEPAMFEADEQEPLDPSSTACVAHGLRVKMSDHPASREFCSSPASGWQVQAAGQDICIFCLTMHNGGSRCPRCQALACPACLREIIGRERDARSSWTSGFAYRPGGG</sequence>
<dbReference type="InterPro" id="IPR036869">
    <property type="entry name" value="J_dom_sf"/>
</dbReference>
<keyword evidence="1" id="KW-0143">Chaperone</keyword>